<dbReference type="EMBL" id="JANHOG010001523">
    <property type="protein sequence ID" value="KAJ3535693.1"/>
    <property type="molecule type" value="Genomic_DNA"/>
</dbReference>
<organism evidence="1 2">
    <name type="scientific">Phlebia brevispora</name>
    <dbReference type="NCBI Taxonomy" id="194682"/>
    <lineage>
        <taxon>Eukaryota</taxon>
        <taxon>Fungi</taxon>
        <taxon>Dikarya</taxon>
        <taxon>Basidiomycota</taxon>
        <taxon>Agaricomycotina</taxon>
        <taxon>Agaricomycetes</taxon>
        <taxon>Polyporales</taxon>
        <taxon>Meruliaceae</taxon>
        <taxon>Phlebia</taxon>
    </lineage>
</organism>
<keyword evidence="2" id="KW-1185">Reference proteome</keyword>
<gene>
    <name evidence="1" type="ORF">NM688_g6940</name>
</gene>
<dbReference type="Proteomes" id="UP001148662">
    <property type="component" value="Unassembled WGS sequence"/>
</dbReference>
<sequence>MHPCLAVSDIIELIADFAESDCKKDWWLCTPSPSLALAQTCHTFYDSASNIRWRHLDSFRPLLRLFFMNRVVANLKGPTSLENVIKEADAQTWSLFLSHARRVRKLQCSWTWDVIAYLKVLHRLRPDQDVPLLPGLQALTCVVEDSMVDITFPLEALAHHGLRSLRIAYKTEVLEPPSFEAASLKAPKLQNVQVSFAKLEGSRRIAANRSFVSMLPNLDHLTTLIFLEDTLPAPVLLHLAKLPHLQHLNAAIRYQSTSLLPAKDDGLFPALRSIWLSGMDILGLTRVLDVVSSTDLEVFYLISGELPKAHVVAEWVGLIARHRRLVQLSMNWHRSVLTRRPQMLPEYIVSDTSLRPLLELPHLTKLGLRDVPLRLSDSFVFDMAEAWPHLQELVLGISVRWRTTGVTLDGLKHVSARCSDLYLLAVTLDTPSVDAGTGRTKRRWLLSRRRTPANLGTNLSTFIPDAIPDDVAEVKCKSLRYLDIGNSPVQDPVALAVFITQYFPNVRHVSDLWDILNTHEGILKVPEWKKAYIDYRGLKKRINAIRSIQEEGTTPLLSTPPVLAGQDGPLQSTQDGPGQVPEVPRVSFATPQRERSASETAISPVNANEEGEETASGSLPLHVFPKQNIPFTESPESIRTSRESHNNNGENEEDGSASGAGEAERSHPQAHFAESVYDEHPSSMADDRPHTSRPNVLRSKTLNMGFLPRLRRRSTTRSFWDSSKRASKALQWDVAKSIPLKDLMPMLKPEQQAFFRLLDEELEKVESFYVSREEEMQIK</sequence>
<comment type="caution">
    <text evidence="1">The sequence shown here is derived from an EMBL/GenBank/DDBJ whole genome shotgun (WGS) entry which is preliminary data.</text>
</comment>
<evidence type="ECO:0000313" key="1">
    <source>
        <dbReference type="EMBL" id="KAJ3535693.1"/>
    </source>
</evidence>
<evidence type="ECO:0000313" key="2">
    <source>
        <dbReference type="Proteomes" id="UP001148662"/>
    </source>
</evidence>
<proteinExistence type="predicted"/>
<accession>A0ACC1SAR0</accession>
<reference evidence="1" key="1">
    <citation type="submission" date="2022-07" db="EMBL/GenBank/DDBJ databases">
        <title>Genome Sequence of Phlebia brevispora.</title>
        <authorList>
            <person name="Buettner E."/>
        </authorList>
    </citation>
    <scope>NUCLEOTIDE SEQUENCE</scope>
    <source>
        <strain evidence="1">MPL23</strain>
    </source>
</reference>
<protein>
    <submittedName>
        <fullName evidence="1">Uncharacterized protein</fullName>
    </submittedName>
</protein>
<name>A0ACC1SAR0_9APHY</name>